<comment type="caution">
    <text evidence="1">The sequence shown here is derived from an EMBL/GenBank/DDBJ whole genome shotgun (WGS) entry which is preliminary data.</text>
</comment>
<dbReference type="InterPro" id="IPR009072">
    <property type="entry name" value="Histone-fold"/>
</dbReference>
<gene>
    <name evidence="1" type="ORF">KCV03_g1054</name>
</gene>
<name>A0A9P8GP77_AURME</name>
<protein>
    <submittedName>
        <fullName evidence="1">Uncharacterized protein</fullName>
    </submittedName>
</protein>
<dbReference type="Proteomes" id="UP000767238">
    <property type="component" value="Unassembled WGS sequence"/>
</dbReference>
<sequence length="128" mass="14112">MTTTIISVPFNLFITTGPPGRARSYATTSKASPREAFGGGVKRISATIYEEVRYALKDRLGTLLEEICVLHVKPSLMLFSFSTGTVPQSRKTITAPVVVLIHNRHGTPISASRFIEFLAILFILFNIQ</sequence>
<feature type="non-terminal residue" evidence="1">
    <location>
        <position position="1"/>
    </location>
</feature>
<evidence type="ECO:0000313" key="1">
    <source>
        <dbReference type="EMBL" id="KAH0233399.1"/>
    </source>
</evidence>
<organism evidence="1 2">
    <name type="scientific">Aureobasidium melanogenum</name>
    <name type="common">Aureobasidium pullulans var. melanogenum</name>
    <dbReference type="NCBI Taxonomy" id="46634"/>
    <lineage>
        <taxon>Eukaryota</taxon>
        <taxon>Fungi</taxon>
        <taxon>Dikarya</taxon>
        <taxon>Ascomycota</taxon>
        <taxon>Pezizomycotina</taxon>
        <taxon>Dothideomycetes</taxon>
        <taxon>Dothideomycetidae</taxon>
        <taxon>Dothideales</taxon>
        <taxon>Saccotheciaceae</taxon>
        <taxon>Aureobasidium</taxon>
    </lineage>
</organism>
<dbReference type="Gene3D" id="1.10.20.10">
    <property type="entry name" value="Histone, subunit A"/>
    <property type="match status" value="1"/>
</dbReference>
<dbReference type="GO" id="GO:0046982">
    <property type="term" value="F:protein heterodimerization activity"/>
    <property type="evidence" value="ECO:0007669"/>
    <property type="project" value="InterPro"/>
</dbReference>
<dbReference type="AlphaFoldDB" id="A0A9P8GP77"/>
<proteinExistence type="predicted"/>
<accession>A0A9P8GP77</accession>
<reference evidence="1" key="2">
    <citation type="submission" date="2021-08" db="EMBL/GenBank/DDBJ databases">
        <authorList>
            <person name="Gostincar C."/>
            <person name="Sun X."/>
            <person name="Song Z."/>
            <person name="Gunde-Cimerman N."/>
        </authorList>
    </citation>
    <scope>NUCLEOTIDE SEQUENCE</scope>
    <source>
        <strain evidence="1">EXF-8016</strain>
    </source>
</reference>
<evidence type="ECO:0000313" key="2">
    <source>
        <dbReference type="Proteomes" id="UP000767238"/>
    </source>
</evidence>
<reference evidence="1" key="1">
    <citation type="journal article" date="2021" name="J Fungi (Basel)">
        <title>Virulence traits and population genomics of the black yeast Aureobasidium melanogenum.</title>
        <authorList>
            <person name="Cernosa A."/>
            <person name="Sun X."/>
            <person name="Gostincar C."/>
            <person name="Fang C."/>
            <person name="Gunde-Cimerman N."/>
            <person name="Song Z."/>
        </authorList>
    </citation>
    <scope>NUCLEOTIDE SEQUENCE</scope>
    <source>
        <strain evidence="1">EXF-8016</strain>
    </source>
</reference>
<dbReference type="OrthoDB" id="10457024at2759"/>
<dbReference type="EMBL" id="JAHFYH010000004">
    <property type="protein sequence ID" value="KAH0233399.1"/>
    <property type="molecule type" value="Genomic_DNA"/>
</dbReference>